<dbReference type="AlphaFoldDB" id="A0AAD6ZKU5"/>
<proteinExistence type="predicted"/>
<comment type="caution">
    <text evidence="3">The sequence shown here is derived from an EMBL/GenBank/DDBJ whole genome shotgun (WGS) entry which is preliminary data.</text>
</comment>
<feature type="signal peptide" evidence="2">
    <location>
        <begin position="1"/>
        <end position="24"/>
    </location>
</feature>
<dbReference type="PROSITE" id="PS51257">
    <property type="entry name" value="PROKAR_LIPOPROTEIN"/>
    <property type="match status" value="1"/>
</dbReference>
<sequence length="108" mass="12196">MRQRVNVCALRLFVGVCLTVAACGTNTCFERLGLARCNLKSPRHTGAFPPVCSLCAEVKSRRNWNRAKNVFGYQNWASRDSPKGRKKTIQQPRHPRKGRRLISLQAGE</sequence>
<dbReference type="EMBL" id="JARIHO010000041">
    <property type="protein sequence ID" value="KAJ7327653.1"/>
    <property type="molecule type" value="Genomic_DNA"/>
</dbReference>
<protein>
    <recommendedName>
        <fullName evidence="5">Secreted protein</fullName>
    </recommendedName>
</protein>
<evidence type="ECO:0000313" key="3">
    <source>
        <dbReference type="EMBL" id="KAJ7327653.1"/>
    </source>
</evidence>
<dbReference type="Proteomes" id="UP001218218">
    <property type="component" value="Unassembled WGS sequence"/>
</dbReference>
<keyword evidence="2" id="KW-0732">Signal</keyword>
<organism evidence="3 4">
    <name type="scientific">Mycena albidolilacea</name>
    <dbReference type="NCBI Taxonomy" id="1033008"/>
    <lineage>
        <taxon>Eukaryota</taxon>
        <taxon>Fungi</taxon>
        <taxon>Dikarya</taxon>
        <taxon>Basidiomycota</taxon>
        <taxon>Agaricomycotina</taxon>
        <taxon>Agaricomycetes</taxon>
        <taxon>Agaricomycetidae</taxon>
        <taxon>Agaricales</taxon>
        <taxon>Marasmiineae</taxon>
        <taxon>Mycenaceae</taxon>
        <taxon>Mycena</taxon>
    </lineage>
</organism>
<accession>A0AAD6ZKU5</accession>
<feature type="chain" id="PRO_5042064631" description="Secreted protein" evidence="2">
    <location>
        <begin position="25"/>
        <end position="108"/>
    </location>
</feature>
<feature type="compositionally biased region" description="Basic residues" evidence="1">
    <location>
        <begin position="84"/>
        <end position="100"/>
    </location>
</feature>
<evidence type="ECO:0000256" key="1">
    <source>
        <dbReference type="SAM" id="MobiDB-lite"/>
    </source>
</evidence>
<reference evidence="3" key="1">
    <citation type="submission" date="2023-03" db="EMBL/GenBank/DDBJ databases">
        <title>Massive genome expansion in bonnet fungi (Mycena s.s.) driven by repeated elements and novel gene families across ecological guilds.</title>
        <authorList>
            <consortium name="Lawrence Berkeley National Laboratory"/>
            <person name="Harder C.B."/>
            <person name="Miyauchi S."/>
            <person name="Viragh M."/>
            <person name="Kuo A."/>
            <person name="Thoen E."/>
            <person name="Andreopoulos B."/>
            <person name="Lu D."/>
            <person name="Skrede I."/>
            <person name="Drula E."/>
            <person name="Henrissat B."/>
            <person name="Morin E."/>
            <person name="Kohler A."/>
            <person name="Barry K."/>
            <person name="LaButti K."/>
            <person name="Morin E."/>
            <person name="Salamov A."/>
            <person name="Lipzen A."/>
            <person name="Mereny Z."/>
            <person name="Hegedus B."/>
            <person name="Baldrian P."/>
            <person name="Stursova M."/>
            <person name="Weitz H."/>
            <person name="Taylor A."/>
            <person name="Grigoriev I.V."/>
            <person name="Nagy L.G."/>
            <person name="Martin F."/>
            <person name="Kauserud H."/>
        </authorList>
    </citation>
    <scope>NUCLEOTIDE SEQUENCE</scope>
    <source>
        <strain evidence="3">CBHHK002</strain>
    </source>
</reference>
<name>A0AAD6ZKU5_9AGAR</name>
<gene>
    <name evidence="3" type="ORF">DFH08DRAFT_816486</name>
</gene>
<evidence type="ECO:0000313" key="4">
    <source>
        <dbReference type="Proteomes" id="UP001218218"/>
    </source>
</evidence>
<keyword evidence="4" id="KW-1185">Reference proteome</keyword>
<evidence type="ECO:0000256" key="2">
    <source>
        <dbReference type="SAM" id="SignalP"/>
    </source>
</evidence>
<feature type="region of interest" description="Disordered" evidence="1">
    <location>
        <begin position="76"/>
        <end position="108"/>
    </location>
</feature>
<evidence type="ECO:0008006" key="5">
    <source>
        <dbReference type="Google" id="ProtNLM"/>
    </source>
</evidence>